<dbReference type="EMBL" id="KN835832">
    <property type="protein sequence ID" value="KIK33973.1"/>
    <property type="molecule type" value="Genomic_DNA"/>
</dbReference>
<dbReference type="InParanoid" id="A0A0D0APV0"/>
<sequence length="125" mass="14643">MALKALATVMTKKNWQGKLQELRDDDIKPLVDLFATGEGRRQVSWIWMMDGVDRSDEGDNDGVRIEWCKSRARALRWSEEVELLKEEMRRVLQFFAWQAAWWEEQGNRRVGECTAHIEGLQAYAV</sequence>
<dbReference type="HOGENOM" id="CLU_1994120_0_0_1"/>
<accession>A0A0D0APV0</accession>
<proteinExistence type="predicted"/>
<gene>
    <name evidence="1" type="ORF">CY34DRAFT_98753</name>
</gene>
<dbReference type="STRING" id="930992.A0A0D0APV0"/>
<dbReference type="Proteomes" id="UP000054485">
    <property type="component" value="Unassembled WGS sequence"/>
</dbReference>
<dbReference type="AlphaFoldDB" id="A0A0D0APV0"/>
<organism evidence="1 2">
    <name type="scientific">Suillus luteus UH-Slu-Lm8-n1</name>
    <dbReference type="NCBI Taxonomy" id="930992"/>
    <lineage>
        <taxon>Eukaryota</taxon>
        <taxon>Fungi</taxon>
        <taxon>Dikarya</taxon>
        <taxon>Basidiomycota</taxon>
        <taxon>Agaricomycotina</taxon>
        <taxon>Agaricomycetes</taxon>
        <taxon>Agaricomycetidae</taxon>
        <taxon>Boletales</taxon>
        <taxon>Suillineae</taxon>
        <taxon>Suillaceae</taxon>
        <taxon>Suillus</taxon>
    </lineage>
</organism>
<protein>
    <submittedName>
        <fullName evidence="1">Uncharacterized protein</fullName>
    </submittedName>
</protein>
<name>A0A0D0APV0_9AGAM</name>
<reference evidence="2" key="2">
    <citation type="submission" date="2015-01" db="EMBL/GenBank/DDBJ databases">
        <title>Evolutionary Origins and Diversification of the Mycorrhizal Mutualists.</title>
        <authorList>
            <consortium name="DOE Joint Genome Institute"/>
            <consortium name="Mycorrhizal Genomics Consortium"/>
            <person name="Kohler A."/>
            <person name="Kuo A."/>
            <person name="Nagy L.G."/>
            <person name="Floudas D."/>
            <person name="Copeland A."/>
            <person name="Barry K.W."/>
            <person name="Cichocki N."/>
            <person name="Veneault-Fourrey C."/>
            <person name="LaButti K."/>
            <person name="Lindquist E.A."/>
            <person name="Lipzen A."/>
            <person name="Lundell T."/>
            <person name="Morin E."/>
            <person name="Murat C."/>
            <person name="Riley R."/>
            <person name="Ohm R."/>
            <person name="Sun H."/>
            <person name="Tunlid A."/>
            <person name="Henrissat B."/>
            <person name="Grigoriev I.V."/>
            <person name="Hibbett D.S."/>
            <person name="Martin F."/>
        </authorList>
    </citation>
    <scope>NUCLEOTIDE SEQUENCE [LARGE SCALE GENOMIC DNA]</scope>
    <source>
        <strain evidence="2">UH-Slu-Lm8-n1</strain>
    </source>
</reference>
<evidence type="ECO:0000313" key="1">
    <source>
        <dbReference type="EMBL" id="KIK33973.1"/>
    </source>
</evidence>
<dbReference type="OrthoDB" id="2618192at2759"/>
<keyword evidence="2" id="KW-1185">Reference proteome</keyword>
<reference evidence="1 2" key="1">
    <citation type="submission" date="2014-04" db="EMBL/GenBank/DDBJ databases">
        <authorList>
            <consortium name="DOE Joint Genome Institute"/>
            <person name="Kuo A."/>
            <person name="Ruytinx J."/>
            <person name="Rineau F."/>
            <person name="Colpaert J."/>
            <person name="Kohler A."/>
            <person name="Nagy L.G."/>
            <person name="Floudas D."/>
            <person name="Copeland A."/>
            <person name="Barry K.W."/>
            <person name="Cichocki N."/>
            <person name="Veneault-Fourrey C."/>
            <person name="LaButti K."/>
            <person name="Lindquist E.A."/>
            <person name="Lipzen A."/>
            <person name="Lundell T."/>
            <person name="Morin E."/>
            <person name="Murat C."/>
            <person name="Sun H."/>
            <person name="Tunlid A."/>
            <person name="Henrissat B."/>
            <person name="Grigoriev I.V."/>
            <person name="Hibbett D.S."/>
            <person name="Martin F."/>
            <person name="Nordberg H.P."/>
            <person name="Cantor M.N."/>
            <person name="Hua S.X."/>
        </authorList>
    </citation>
    <scope>NUCLEOTIDE SEQUENCE [LARGE SCALE GENOMIC DNA]</scope>
    <source>
        <strain evidence="1 2">UH-Slu-Lm8-n1</strain>
    </source>
</reference>
<evidence type="ECO:0000313" key="2">
    <source>
        <dbReference type="Proteomes" id="UP000054485"/>
    </source>
</evidence>